<reference evidence="1 2" key="1">
    <citation type="submission" date="2013-04" db="EMBL/GenBank/DDBJ databases">
        <title>The Genome Sequence of Parabacteroides goldsteinii DSM 19448.</title>
        <authorList>
            <consortium name="The Broad Institute Genomics Platform"/>
            <person name="Earl A."/>
            <person name="Ward D."/>
            <person name="Feldgarden M."/>
            <person name="Gevers D."/>
            <person name="Martens E."/>
            <person name="Sakamoto M."/>
            <person name="Benno Y."/>
            <person name="Song Y."/>
            <person name="Liu C."/>
            <person name="Lee J."/>
            <person name="Bolanos M."/>
            <person name="Vaisanen M.L."/>
            <person name="Finegold S.M."/>
            <person name="Walker B."/>
            <person name="Young S."/>
            <person name="Zeng Q."/>
            <person name="Gargeya S."/>
            <person name="Fitzgerald M."/>
            <person name="Haas B."/>
            <person name="Abouelleil A."/>
            <person name="Allen A.W."/>
            <person name="Alvarado L."/>
            <person name="Arachchi H.M."/>
            <person name="Berlin A.M."/>
            <person name="Chapman S.B."/>
            <person name="Gainer-Dewar J."/>
            <person name="Goldberg J."/>
            <person name="Griggs A."/>
            <person name="Gujja S."/>
            <person name="Hansen M."/>
            <person name="Howarth C."/>
            <person name="Imamovic A."/>
            <person name="Ireland A."/>
            <person name="Larimer J."/>
            <person name="McCowan C."/>
            <person name="Murphy C."/>
            <person name="Pearson M."/>
            <person name="Poon T.W."/>
            <person name="Priest M."/>
            <person name="Roberts A."/>
            <person name="Saif S."/>
            <person name="Shea T."/>
            <person name="Sisk P."/>
            <person name="Sykes S."/>
            <person name="Wortman J."/>
            <person name="Nusbaum C."/>
            <person name="Birren B."/>
        </authorList>
    </citation>
    <scope>NUCLEOTIDE SEQUENCE [LARGE SCALE GENOMIC DNA]</scope>
    <source>
        <strain evidence="1 2">DSM 19448</strain>
    </source>
</reference>
<evidence type="ECO:0008006" key="3">
    <source>
        <dbReference type="Google" id="ProtNLM"/>
    </source>
</evidence>
<organism evidence="1 2">
    <name type="scientific">Parabacteroides goldsteinii DSM 19448 = WAL 12034</name>
    <dbReference type="NCBI Taxonomy" id="927665"/>
    <lineage>
        <taxon>Bacteria</taxon>
        <taxon>Pseudomonadati</taxon>
        <taxon>Bacteroidota</taxon>
        <taxon>Bacteroidia</taxon>
        <taxon>Bacteroidales</taxon>
        <taxon>Tannerellaceae</taxon>
        <taxon>Parabacteroides</taxon>
    </lineage>
</organism>
<evidence type="ECO:0000313" key="2">
    <source>
        <dbReference type="Proteomes" id="UP000033047"/>
    </source>
</evidence>
<dbReference type="Gene3D" id="2.60.40.1930">
    <property type="match status" value="1"/>
</dbReference>
<comment type="caution">
    <text evidence="1">The sequence shown here is derived from an EMBL/GenBank/DDBJ whole genome shotgun (WGS) entry which is preliminary data.</text>
</comment>
<accession>A0A0F5IJ44</accession>
<dbReference type="HOGENOM" id="CLU_013214_1_0_10"/>
<evidence type="ECO:0000313" key="1">
    <source>
        <dbReference type="EMBL" id="KKB45375.1"/>
    </source>
</evidence>
<dbReference type="Proteomes" id="UP000033047">
    <property type="component" value="Unassembled WGS sequence"/>
</dbReference>
<name>A0A0F5IJ44_9BACT</name>
<sequence>MKFLFITIVCVLLNGMSFRLFREKTTSEQIISFFLNLQTVQQEKLYLHLDKPYYAAGEQIWFKGYLVNSSTHAPDMPDNFIYVELVNQNNKIVCRQKVKKNEGGFWGNLLLPTDMIVGEYTLRGYTNWMRNANVNFFFQKNIPIANTLDRPDTLELKKKDISKNDFSVSFFPEGGHLLTGYRQQMAFKCQRSNGYSGMLEGYIVNQSGDTLTQVKSEHDGMGTFSFLPAKDNSYYALVRSPGCEEKKIQLPKAEDSGITLSLNQSAGKIRYQIFSSLPDSQQSDSLYLIGHTRGLLRFLLPISKENHTGVISSSYFPDGISHFLLMDQAGNKLSERLIFNYPKKESYWTLQTDKDTYKRREKIKINIRLDNESGLPAKGSFSLSITDNNSVSVDSLSSNIYSDLLLVSDLKGFVENPGWYFKEKSRTTIRGLDLLMLTHGWSRFDITPFAEQSLMPDYFVEKGQYISGRILNFFGKEAKDAAIVAVDPANNLVRTLESDEKGCFLLDGIDYCDSTTFVVQARSKKGLAVVDIKMDEETVPVVEDKNLFPDSLFVFNPHYLSSAMDAGGMRVINLEDVVIEGKRTQTAKEKAERVWADYSMTEDMLGKSVSRTAKDLFRQAMGGADVSDPLVVIDGMCCWDDNYILETIYPDDMRSFDVFRDQKRCKYGSISKSTPAVVITLKPEAMNRKRKGVALFHSQGYVKPDQFYHPVYETPDEKKSEKMDIRSTLYWNPTLEIDSQGEGSVEFYASDLPASYHVVIEGVDESGQLYRYSGNLLKNAE</sequence>
<dbReference type="AlphaFoldDB" id="A0A0F5IJ44"/>
<dbReference type="STRING" id="927665.HMPREF1535_05029"/>
<proteinExistence type="predicted"/>
<gene>
    <name evidence="1" type="ORF">HMPREF1535_05029</name>
</gene>
<dbReference type="PATRIC" id="fig|927665.4.peg.5154"/>
<dbReference type="EMBL" id="AQHV01000029">
    <property type="protein sequence ID" value="KKB45375.1"/>
    <property type="molecule type" value="Genomic_DNA"/>
</dbReference>
<protein>
    <recommendedName>
        <fullName evidence="3">Macroglobulin domain-containing protein</fullName>
    </recommendedName>
</protein>